<dbReference type="PROSITE" id="PS51186">
    <property type="entry name" value="GNAT"/>
    <property type="match status" value="1"/>
</dbReference>
<organism evidence="4 5">
    <name type="scientific">Catellatospora bangladeshensis</name>
    <dbReference type="NCBI Taxonomy" id="310355"/>
    <lineage>
        <taxon>Bacteria</taxon>
        <taxon>Bacillati</taxon>
        <taxon>Actinomycetota</taxon>
        <taxon>Actinomycetes</taxon>
        <taxon>Micromonosporales</taxon>
        <taxon>Micromonosporaceae</taxon>
        <taxon>Catellatospora</taxon>
    </lineage>
</organism>
<dbReference type="Proteomes" id="UP000601223">
    <property type="component" value="Unassembled WGS sequence"/>
</dbReference>
<dbReference type="SUPFAM" id="SSF55729">
    <property type="entry name" value="Acyl-CoA N-acyltransferases (Nat)"/>
    <property type="match status" value="1"/>
</dbReference>
<dbReference type="Pfam" id="PF13420">
    <property type="entry name" value="Acetyltransf_4"/>
    <property type="match status" value="1"/>
</dbReference>
<keyword evidence="2" id="KW-0012">Acyltransferase</keyword>
<name>A0A8J3JMS1_9ACTN</name>
<evidence type="ECO:0000259" key="3">
    <source>
        <dbReference type="PROSITE" id="PS51186"/>
    </source>
</evidence>
<comment type="caution">
    <text evidence="4">The sequence shown here is derived from an EMBL/GenBank/DDBJ whole genome shotgun (WGS) entry which is preliminary data.</text>
</comment>
<evidence type="ECO:0000256" key="1">
    <source>
        <dbReference type="ARBA" id="ARBA00022679"/>
    </source>
</evidence>
<evidence type="ECO:0000256" key="2">
    <source>
        <dbReference type="ARBA" id="ARBA00023315"/>
    </source>
</evidence>
<dbReference type="PANTHER" id="PTHR43072">
    <property type="entry name" value="N-ACETYLTRANSFERASE"/>
    <property type="match status" value="1"/>
</dbReference>
<dbReference type="NCBIfam" id="NF040504">
    <property type="entry name" value="resist_ArsN1b"/>
    <property type="match status" value="1"/>
</dbReference>
<accession>A0A8J3JMS1</accession>
<dbReference type="InterPro" id="IPR000182">
    <property type="entry name" value="GNAT_dom"/>
</dbReference>
<dbReference type="GO" id="GO:0016747">
    <property type="term" value="F:acyltransferase activity, transferring groups other than amino-acyl groups"/>
    <property type="evidence" value="ECO:0007669"/>
    <property type="project" value="InterPro"/>
</dbReference>
<gene>
    <name evidence="4" type="primary">yncA_1</name>
    <name evidence="4" type="ORF">Cba03nite_48160</name>
</gene>
<dbReference type="AlphaFoldDB" id="A0A8J3JMS1"/>
<dbReference type="Gene3D" id="3.40.630.30">
    <property type="match status" value="1"/>
</dbReference>
<dbReference type="PANTHER" id="PTHR43072:SF23">
    <property type="entry name" value="UPF0039 PROTEIN C11D3.02C"/>
    <property type="match status" value="1"/>
</dbReference>
<sequence>MPTIVGMIGDGIIRRATADDAAACAAIYAPYVTDTTITFETEAPTVAEMARRIEAANERHAWLVLVVDGAVAGYAYGTEHRTRAAYRWACDASIYLHTGRRRTGAGRALYAALLPILAARGYRRVMGGVTQPNEASMGLHRAFGFSDVGTYRKVGWKLGAWHDVTWLQLDLTPDEDPTAPPADPR</sequence>
<dbReference type="InterPro" id="IPR016181">
    <property type="entry name" value="Acyl_CoA_acyltransferase"/>
</dbReference>
<keyword evidence="5" id="KW-1185">Reference proteome</keyword>
<evidence type="ECO:0000313" key="5">
    <source>
        <dbReference type="Proteomes" id="UP000601223"/>
    </source>
</evidence>
<keyword evidence="1" id="KW-0808">Transferase</keyword>
<evidence type="ECO:0000313" key="4">
    <source>
        <dbReference type="EMBL" id="GIF83467.1"/>
    </source>
</evidence>
<proteinExistence type="predicted"/>
<protein>
    <submittedName>
        <fullName evidence="4">N-acetyltransferase</fullName>
    </submittedName>
</protein>
<feature type="domain" description="N-acetyltransferase" evidence="3">
    <location>
        <begin position="11"/>
        <end position="172"/>
    </location>
</feature>
<dbReference type="EMBL" id="BONF01000029">
    <property type="protein sequence ID" value="GIF83467.1"/>
    <property type="molecule type" value="Genomic_DNA"/>
</dbReference>
<dbReference type="CDD" id="cd04301">
    <property type="entry name" value="NAT_SF"/>
    <property type="match status" value="1"/>
</dbReference>
<reference evidence="4 5" key="1">
    <citation type="submission" date="2021-01" db="EMBL/GenBank/DDBJ databases">
        <title>Whole genome shotgun sequence of Catellatospora bangladeshensis NBRC 107357.</title>
        <authorList>
            <person name="Komaki H."/>
            <person name="Tamura T."/>
        </authorList>
    </citation>
    <scope>NUCLEOTIDE SEQUENCE [LARGE SCALE GENOMIC DNA]</scope>
    <source>
        <strain evidence="4 5">NBRC 107357</strain>
    </source>
</reference>